<proteinExistence type="predicted"/>
<gene>
    <name evidence="2" type="ORF">IW967_13830</name>
</gene>
<name>A0ABS0F6Q6_9BACL</name>
<feature type="compositionally biased region" description="Polar residues" evidence="1">
    <location>
        <begin position="61"/>
        <end position="84"/>
    </location>
</feature>
<evidence type="ECO:0000313" key="3">
    <source>
        <dbReference type="Proteomes" id="UP000642910"/>
    </source>
</evidence>
<accession>A0ABS0F6Q6</accession>
<dbReference type="EMBL" id="JADPKZ010000048">
    <property type="protein sequence ID" value="MBF8378931.1"/>
    <property type="molecule type" value="Genomic_DNA"/>
</dbReference>
<reference evidence="2 3" key="1">
    <citation type="submission" date="2020-11" db="EMBL/GenBank/DDBJ databases">
        <title>Genomic insight of Alicyclobacillus mali FL 18 reveals a new arsenic-resistant strain, with potential in environmental biotechnology.</title>
        <authorList>
            <person name="Fiorentino G."/>
            <person name="Gallo G."/>
            <person name="Aulitto M."/>
        </authorList>
    </citation>
    <scope>NUCLEOTIDE SEQUENCE [LARGE SCALE GENOMIC DNA]</scope>
    <source>
        <strain evidence="2 3">FL 18</strain>
    </source>
</reference>
<evidence type="ECO:0000313" key="2">
    <source>
        <dbReference type="EMBL" id="MBF8378931.1"/>
    </source>
</evidence>
<dbReference type="Proteomes" id="UP000642910">
    <property type="component" value="Unassembled WGS sequence"/>
</dbReference>
<feature type="region of interest" description="Disordered" evidence="1">
    <location>
        <begin position="27"/>
        <end position="84"/>
    </location>
</feature>
<keyword evidence="3" id="KW-1185">Reference proteome</keyword>
<protein>
    <submittedName>
        <fullName evidence="2">Uncharacterized protein</fullName>
    </submittedName>
</protein>
<comment type="caution">
    <text evidence="2">The sequence shown here is derived from an EMBL/GenBank/DDBJ whole genome shotgun (WGS) entry which is preliminary data.</text>
</comment>
<organism evidence="2 3">
    <name type="scientific">Alicyclobacillus mali</name>
    <name type="common">ex Roth et al. 2021</name>
    <dbReference type="NCBI Taxonomy" id="1123961"/>
    <lineage>
        <taxon>Bacteria</taxon>
        <taxon>Bacillati</taxon>
        <taxon>Bacillota</taxon>
        <taxon>Bacilli</taxon>
        <taxon>Bacillales</taxon>
        <taxon>Alicyclobacillaceae</taxon>
        <taxon>Alicyclobacillus</taxon>
    </lineage>
</organism>
<evidence type="ECO:0000256" key="1">
    <source>
        <dbReference type="SAM" id="MobiDB-lite"/>
    </source>
</evidence>
<dbReference type="RefSeq" id="WP_195868212.1">
    <property type="nucleotide sequence ID" value="NZ_JADPKZ010000048.1"/>
</dbReference>
<dbReference type="PROSITE" id="PS51257">
    <property type="entry name" value="PROKAR_LIPOPROTEIN"/>
    <property type="match status" value="1"/>
</dbReference>
<feature type="compositionally biased region" description="Polar residues" evidence="1">
    <location>
        <begin position="33"/>
        <end position="51"/>
    </location>
</feature>
<sequence>MRFGVTAVSMLAVVVLTGCDTISERGGNFLGESANQSVNGSAVASGSNRTDLGNRMLGSDNGETGNAIGGSQHQPTSDSGTSRG</sequence>